<feature type="non-terminal residue" evidence="2">
    <location>
        <position position="1"/>
    </location>
</feature>
<protein>
    <submittedName>
        <fullName evidence="2">Uncharacterized protein</fullName>
    </submittedName>
</protein>
<feature type="region of interest" description="Disordered" evidence="1">
    <location>
        <begin position="1"/>
        <end position="35"/>
    </location>
</feature>
<feature type="compositionally biased region" description="Polar residues" evidence="1">
    <location>
        <begin position="244"/>
        <end position="253"/>
    </location>
</feature>
<gene>
    <name evidence="2" type="ORF">QYM36_003173</name>
</gene>
<evidence type="ECO:0000313" key="2">
    <source>
        <dbReference type="EMBL" id="KAK2722891.1"/>
    </source>
</evidence>
<comment type="caution">
    <text evidence="2">The sequence shown here is derived from an EMBL/GenBank/DDBJ whole genome shotgun (WGS) entry which is preliminary data.</text>
</comment>
<feature type="compositionally biased region" description="Basic and acidic residues" evidence="1">
    <location>
        <begin position="207"/>
        <end position="223"/>
    </location>
</feature>
<dbReference type="AlphaFoldDB" id="A0AA88LFU2"/>
<evidence type="ECO:0000256" key="1">
    <source>
        <dbReference type="SAM" id="MobiDB-lite"/>
    </source>
</evidence>
<reference evidence="2" key="1">
    <citation type="submission" date="2023-07" db="EMBL/GenBank/DDBJ databases">
        <title>Chromosome-level genome assembly of Artemia franciscana.</title>
        <authorList>
            <person name="Jo E."/>
        </authorList>
    </citation>
    <scope>NUCLEOTIDE SEQUENCE</scope>
    <source>
        <tissue evidence="2">Whole body</tissue>
    </source>
</reference>
<dbReference type="Proteomes" id="UP001187531">
    <property type="component" value="Unassembled WGS sequence"/>
</dbReference>
<accession>A0AA88LFU2</accession>
<feature type="compositionally biased region" description="Basic and acidic residues" evidence="1">
    <location>
        <begin position="7"/>
        <end position="24"/>
    </location>
</feature>
<name>A0AA88LFU2_ARTSF</name>
<proteinExistence type="predicted"/>
<keyword evidence="3" id="KW-1185">Reference proteome</keyword>
<sequence length="253" mass="27733">NAKPRPRFREEIISQDAKSPERRSLSSIRASKKARKNTFLAGKSFASATRFLHYHLLGMQTAGKNNQEIRKTNQDQKKSILKRTEGSLASRQHLDYDPETERLIPDSCISVSDSCSGSDALGSAGPATECSSLNTLPFSPASINRNRLAGKSTLSPSPLLNRARSVPSRAMNPTRTVSIDDEQKEEEGIQSLRAPRCSEERLDDEDGVKKESNKSKSVDKVGSVEDFLYADTSPSEMSDEDKGGQNSAQGSVR</sequence>
<dbReference type="EMBL" id="JAVRJZ010000005">
    <property type="protein sequence ID" value="KAK2722891.1"/>
    <property type="molecule type" value="Genomic_DNA"/>
</dbReference>
<organism evidence="2 3">
    <name type="scientific">Artemia franciscana</name>
    <name type="common">Brine shrimp</name>
    <name type="synonym">Artemia sanfranciscana</name>
    <dbReference type="NCBI Taxonomy" id="6661"/>
    <lineage>
        <taxon>Eukaryota</taxon>
        <taxon>Metazoa</taxon>
        <taxon>Ecdysozoa</taxon>
        <taxon>Arthropoda</taxon>
        <taxon>Crustacea</taxon>
        <taxon>Branchiopoda</taxon>
        <taxon>Anostraca</taxon>
        <taxon>Artemiidae</taxon>
        <taxon>Artemia</taxon>
    </lineage>
</organism>
<feature type="region of interest" description="Disordered" evidence="1">
    <location>
        <begin position="148"/>
        <end position="253"/>
    </location>
</feature>
<evidence type="ECO:0000313" key="3">
    <source>
        <dbReference type="Proteomes" id="UP001187531"/>
    </source>
</evidence>